<organism evidence="2 3">
    <name type="scientific">Sphingobacterium kyonggiense</name>
    <dbReference type="NCBI Taxonomy" id="714075"/>
    <lineage>
        <taxon>Bacteria</taxon>
        <taxon>Pseudomonadati</taxon>
        <taxon>Bacteroidota</taxon>
        <taxon>Sphingobacteriia</taxon>
        <taxon>Sphingobacteriales</taxon>
        <taxon>Sphingobacteriaceae</taxon>
        <taxon>Sphingobacterium</taxon>
    </lineage>
</organism>
<dbReference type="EMBL" id="BAAAZI010000011">
    <property type="protein sequence ID" value="GAA4144357.1"/>
    <property type="molecule type" value="Genomic_DNA"/>
</dbReference>
<dbReference type="SUPFAM" id="SSF56935">
    <property type="entry name" value="Porins"/>
    <property type="match status" value="1"/>
</dbReference>
<accession>A0ABP7Z043</accession>
<evidence type="ECO:0000313" key="2">
    <source>
        <dbReference type="EMBL" id="GAA4144357.1"/>
    </source>
</evidence>
<gene>
    <name evidence="2" type="ORF">GCM10022216_27190</name>
</gene>
<evidence type="ECO:0000313" key="3">
    <source>
        <dbReference type="Proteomes" id="UP001500101"/>
    </source>
</evidence>
<dbReference type="Gene3D" id="2.170.130.10">
    <property type="entry name" value="TonB-dependent receptor, plug domain"/>
    <property type="match status" value="1"/>
</dbReference>
<keyword evidence="2" id="KW-0675">Receptor</keyword>
<dbReference type="RefSeq" id="WP_344675310.1">
    <property type="nucleotide sequence ID" value="NZ_BAAAZI010000011.1"/>
</dbReference>
<name>A0ABP7Z043_9SPHI</name>
<reference evidence="3" key="1">
    <citation type="journal article" date="2019" name="Int. J. Syst. Evol. Microbiol.">
        <title>The Global Catalogue of Microorganisms (GCM) 10K type strain sequencing project: providing services to taxonomists for standard genome sequencing and annotation.</title>
        <authorList>
            <consortium name="The Broad Institute Genomics Platform"/>
            <consortium name="The Broad Institute Genome Sequencing Center for Infectious Disease"/>
            <person name="Wu L."/>
            <person name="Ma J."/>
        </authorList>
    </citation>
    <scope>NUCLEOTIDE SEQUENCE [LARGE SCALE GENOMIC DNA]</scope>
    <source>
        <strain evidence="3">JCM 16704</strain>
    </source>
</reference>
<feature type="chain" id="PRO_5045398996" evidence="1">
    <location>
        <begin position="23"/>
        <end position="892"/>
    </location>
</feature>
<proteinExistence type="predicted"/>
<evidence type="ECO:0000256" key="1">
    <source>
        <dbReference type="SAM" id="SignalP"/>
    </source>
</evidence>
<keyword evidence="1" id="KW-0732">Signal</keyword>
<sequence>MKSSRNLLLLLITLTAALTTQAQQLEKSQKILNEYANNHPQEKLHMQTDRNVYAVGETIWYKLYSVIGMENRLSVLSNVAYIELINPAGKIVDQKINALYAGVAVGEMALADSLVEGSYRLRAYTNWMRNNDEDYFFEKVINIGNVRSDNIETKSTTITENGQEFYVIQLANVSGAAMPKTKISYEFKDGEKVVDRGREDIDQEGRIKIKVNDKNKGKLLFLSFTNPDKRKVQKTISTKSFFSENSIQAFPEGGHLIADELNRIAFKAINPQGKGIKAKIYILANNTDTAATLETNSLGMASVPCYLNKGTSYTVQAHFADNTQKTINLPAIENSGYSISVNQSSPAKIFAQVNISQDKVNNEEVYFVLHHLGNIYYIAKQKASNKNVLFSIGKDKVPTGVMTISIMNKDFLPLVERVIFNLNNNRIMPLTIEQDKDSYGKRSKVTNNLTLDLGSSAGTDTATLASLSASVINLTKYGKDLSDDVSILSSLYLNADLKGFIEKPAYYFNADGTVKTQELDDLLLTQGWRKIDWKQLDSLNNTPMYPIEKGLRVTGMVKKLGRKAPAANAKVQLISTKNFMDYLDTTANAKGEFEFDKLLFPDSVKFLVSAQDEKGKKNIDITYNKPSPADVNLAKNDPLIQNDVNASFREQLLAGKRFYQQLESKGLMDKVTEIEEVVVTVQRPKVPDNSTNLNGPGNADQVITADDLSTCTTLEMCLAGRLMGVVFQGGKPMNTRGNVEMQVVLDGMYVESDMLSSINPQDVASVEVLRNINYTSIYGSYGGNGLIVITSKTGRDASRGDFRPRGLLAIQPKGISLMKEYYKPEYDVDSNKQFDQDLRMTIHWEPGIVTDDHGKASFNFFTSDEIGTYRMIIEGLDVEGRLIRKVIDFEVK</sequence>
<comment type="caution">
    <text evidence="2">The sequence shown here is derived from an EMBL/GenBank/DDBJ whole genome shotgun (WGS) entry which is preliminary data.</text>
</comment>
<feature type="signal peptide" evidence="1">
    <location>
        <begin position="1"/>
        <end position="22"/>
    </location>
</feature>
<keyword evidence="3" id="KW-1185">Reference proteome</keyword>
<protein>
    <submittedName>
        <fullName evidence="2">TonB-dependent receptor plug domain-containing protein</fullName>
    </submittedName>
</protein>
<dbReference type="Gene3D" id="2.60.40.1930">
    <property type="match status" value="1"/>
</dbReference>
<dbReference type="Proteomes" id="UP001500101">
    <property type="component" value="Unassembled WGS sequence"/>
</dbReference>
<dbReference type="InterPro" id="IPR037066">
    <property type="entry name" value="Plug_dom_sf"/>
</dbReference>